<organism evidence="1 2">
    <name type="scientific">Pedobacter yulinensis</name>
    <dbReference type="NCBI Taxonomy" id="2126353"/>
    <lineage>
        <taxon>Bacteria</taxon>
        <taxon>Pseudomonadati</taxon>
        <taxon>Bacteroidota</taxon>
        <taxon>Sphingobacteriia</taxon>
        <taxon>Sphingobacteriales</taxon>
        <taxon>Sphingobacteriaceae</taxon>
        <taxon>Pedobacter</taxon>
    </lineage>
</organism>
<dbReference type="RefSeq" id="WP_107216302.1">
    <property type="nucleotide sequence ID" value="NZ_KZ686270.1"/>
</dbReference>
<evidence type="ECO:0000313" key="1">
    <source>
        <dbReference type="EMBL" id="PST82183.1"/>
    </source>
</evidence>
<evidence type="ECO:0000313" key="2">
    <source>
        <dbReference type="Proteomes" id="UP000240912"/>
    </source>
</evidence>
<sequence>MNHDKPALLAALRVKLSKKKIDHLAEMAAAGYAAGDVFELCFHDEQQVAFRAAWILENIFIRYPDRFSAVTDAFLSRFHEQQNASARRHFAKILSLLSRPASVSAHALHFDGEAGQRLVSTVFDWLIDETVAVAVKAHCLQILANLASRQLWIAEELRQTIAYLQDRESIAFFGKARQVLRQLGKNAATA</sequence>
<gene>
    <name evidence="1" type="ORF">C7T94_15395</name>
</gene>
<keyword evidence="2" id="KW-1185">Reference proteome</keyword>
<comment type="caution">
    <text evidence="1">The sequence shown here is derived from an EMBL/GenBank/DDBJ whole genome shotgun (WGS) entry which is preliminary data.</text>
</comment>
<dbReference type="AlphaFoldDB" id="A0A2T3HIE9"/>
<dbReference type="InterPro" id="IPR011989">
    <property type="entry name" value="ARM-like"/>
</dbReference>
<accession>A0A2T3HIE9</accession>
<protein>
    <recommendedName>
        <fullName evidence="3">Adenylosuccinate lyase</fullName>
    </recommendedName>
</protein>
<dbReference type="OrthoDB" id="979487at2"/>
<reference evidence="1 2" key="1">
    <citation type="submission" date="2018-03" db="EMBL/GenBank/DDBJ databases">
        <authorList>
            <person name="Keele B.F."/>
        </authorList>
    </citation>
    <scope>NUCLEOTIDE SEQUENCE [LARGE SCALE GENOMIC DNA]</scope>
    <source>
        <strain evidence="1 2">YL28-9</strain>
    </source>
</reference>
<dbReference type="SUPFAM" id="SSF48371">
    <property type="entry name" value="ARM repeat"/>
    <property type="match status" value="1"/>
</dbReference>
<dbReference type="InterPro" id="IPR016024">
    <property type="entry name" value="ARM-type_fold"/>
</dbReference>
<dbReference type="EMBL" id="PYLS01000006">
    <property type="protein sequence ID" value="PST82183.1"/>
    <property type="molecule type" value="Genomic_DNA"/>
</dbReference>
<name>A0A2T3HIE9_9SPHI</name>
<dbReference type="Gene3D" id="1.25.10.10">
    <property type="entry name" value="Leucine-rich Repeat Variant"/>
    <property type="match status" value="1"/>
</dbReference>
<proteinExistence type="predicted"/>
<dbReference type="Proteomes" id="UP000240912">
    <property type="component" value="Unassembled WGS sequence"/>
</dbReference>
<evidence type="ECO:0008006" key="3">
    <source>
        <dbReference type="Google" id="ProtNLM"/>
    </source>
</evidence>